<dbReference type="Proteomes" id="UP000183190">
    <property type="component" value="Unassembled WGS sequence"/>
</dbReference>
<dbReference type="SUPFAM" id="SSF116734">
    <property type="entry name" value="DNA methylase specificity domain"/>
    <property type="match status" value="2"/>
</dbReference>
<dbReference type="InterPro" id="IPR052021">
    <property type="entry name" value="Type-I_RS_S_subunit"/>
</dbReference>
<dbReference type="InterPro" id="IPR044946">
    <property type="entry name" value="Restrct_endonuc_typeI_TRD_sf"/>
</dbReference>
<dbReference type="GO" id="GO:0009307">
    <property type="term" value="P:DNA restriction-modification system"/>
    <property type="evidence" value="ECO:0007669"/>
    <property type="project" value="UniProtKB-KW"/>
</dbReference>
<dbReference type="PANTHER" id="PTHR30408:SF12">
    <property type="entry name" value="TYPE I RESTRICTION ENZYME MJAVIII SPECIFICITY SUBUNIT"/>
    <property type="match status" value="1"/>
</dbReference>
<keyword evidence="2" id="KW-0680">Restriction system</keyword>
<dbReference type="Pfam" id="PF01420">
    <property type="entry name" value="Methylase_S"/>
    <property type="match status" value="2"/>
</dbReference>
<evidence type="ECO:0000256" key="1">
    <source>
        <dbReference type="ARBA" id="ARBA00010923"/>
    </source>
</evidence>
<keyword evidence="3" id="KW-0238">DNA-binding</keyword>
<dbReference type="CDD" id="cd17524">
    <property type="entry name" value="RMtype1_S_EcoUTORF5051P-TRD2-CR2_like"/>
    <property type="match status" value="1"/>
</dbReference>
<evidence type="ECO:0000259" key="4">
    <source>
        <dbReference type="Pfam" id="PF01420"/>
    </source>
</evidence>
<dbReference type="GO" id="GO:0003677">
    <property type="term" value="F:DNA binding"/>
    <property type="evidence" value="ECO:0007669"/>
    <property type="project" value="UniProtKB-KW"/>
</dbReference>
<evidence type="ECO:0000313" key="6">
    <source>
        <dbReference type="Proteomes" id="UP000183190"/>
    </source>
</evidence>
<evidence type="ECO:0000313" key="5">
    <source>
        <dbReference type="EMBL" id="SEH86824.1"/>
    </source>
</evidence>
<evidence type="ECO:0000256" key="2">
    <source>
        <dbReference type="ARBA" id="ARBA00022747"/>
    </source>
</evidence>
<dbReference type="InterPro" id="IPR000055">
    <property type="entry name" value="Restrct_endonuc_typeI_TRD"/>
</dbReference>
<dbReference type="CDD" id="cd17254">
    <property type="entry name" value="RMtype1_S_FclI-TRD1-CR1_like"/>
    <property type="match status" value="1"/>
</dbReference>
<dbReference type="PANTHER" id="PTHR30408">
    <property type="entry name" value="TYPE-1 RESTRICTION ENZYME ECOKI SPECIFICITY PROTEIN"/>
    <property type="match status" value="1"/>
</dbReference>
<sequence>MAKLGDICTLVNGYAFKPSDWSENGLPIIRIQNLNDTQAPFNYYEKDIDKKYYVENGDLLFAWSGTPGTSFGAFFWNRGKGILNQHIFNVHPVDTIDKAFFRYALNGNLDVIISKAHGGVGLQHITKKELEQIEIPILPLETQRQIAANLDKVTHTIDLCNAILEKLDMLVKSRFVEMFGEPVLNSKDWKMATIGDIVTEVKYGTSRPAVEGGKYAYLRMNNLTYDGHLDLTDLKRIDIPDNEIEKCIVRKGDVLFNRTNSVELVGKTCVFNEDEDMVIAGYIIRVRLKPVMLPLVLSCFMNTDALKAKLRDMAKGAVNQANINAQELQSIKVYLPPLDLQQQFAVFVEQTDKSKLAVKQLLEKAETLKKALMQEYFG</sequence>
<reference evidence="5 6" key="1">
    <citation type="submission" date="2016-10" db="EMBL/GenBank/DDBJ databases">
        <authorList>
            <person name="de Groot N.N."/>
        </authorList>
    </citation>
    <scope>NUCLEOTIDE SEQUENCE [LARGE SCALE GENOMIC DNA]</scope>
    <source>
        <strain evidence="5 6">YAD2003</strain>
    </source>
</reference>
<dbReference type="OrthoDB" id="9811611at2"/>
<feature type="domain" description="Type I restriction modification DNA specificity" evidence="4">
    <location>
        <begin position="3"/>
        <end position="167"/>
    </location>
</feature>
<dbReference type="EMBL" id="FNWV01000020">
    <property type="protein sequence ID" value="SEH86824.1"/>
    <property type="molecule type" value="Genomic_DNA"/>
</dbReference>
<evidence type="ECO:0000256" key="3">
    <source>
        <dbReference type="ARBA" id="ARBA00023125"/>
    </source>
</evidence>
<gene>
    <name evidence="5" type="ORF">SAMN02910265_03118</name>
</gene>
<protein>
    <submittedName>
        <fullName evidence="5">Type I restriction enzyme, S subunit</fullName>
    </submittedName>
</protein>
<proteinExistence type="inferred from homology"/>
<organism evidence="5 6">
    <name type="scientific">Ruminococcus flavefaciens</name>
    <dbReference type="NCBI Taxonomy" id="1265"/>
    <lineage>
        <taxon>Bacteria</taxon>
        <taxon>Bacillati</taxon>
        <taxon>Bacillota</taxon>
        <taxon>Clostridia</taxon>
        <taxon>Eubacteriales</taxon>
        <taxon>Oscillospiraceae</taxon>
        <taxon>Ruminococcus</taxon>
    </lineage>
</organism>
<dbReference type="RefSeq" id="WP_074719047.1">
    <property type="nucleotide sequence ID" value="NZ_FNWV01000020.1"/>
</dbReference>
<dbReference type="Gene3D" id="3.90.220.20">
    <property type="entry name" value="DNA methylase specificity domains"/>
    <property type="match status" value="2"/>
</dbReference>
<accession>A0A1H6LL37</accession>
<name>A0A1H6LL37_RUMFL</name>
<comment type="similarity">
    <text evidence="1">Belongs to the type-I restriction system S methylase family.</text>
</comment>
<dbReference type="AlphaFoldDB" id="A0A1H6LL37"/>
<feature type="domain" description="Type I restriction modification DNA specificity" evidence="4">
    <location>
        <begin position="187"/>
        <end position="360"/>
    </location>
</feature>